<comment type="caution">
    <text evidence="2">The sequence shown here is derived from an EMBL/GenBank/DDBJ whole genome shotgun (WGS) entry which is preliminary data.</text>
</comment>
<dbReference type="Pfam" id="PF06912">
    <property type="entry name" value="DUF1275"/>
    <property type="match status" value="1"/>
</dbReference>
<dbReference type="STRING" id="357278.IV61_GL001649"/>
<sequence length="233" mass="25691">MIHMEIETTRQFRPVTDTVLGLGATLLMGAIDADTFLKHGEVLVSAQTGNLIVGVVKLVTSGWQAAWVNGFVWVGYFLGCFVAQGLSEHVGEHNHRRQMRWLMLIDVVAYAALAGLQRSLPEQWLLFFLGIMAGFELTTFRQVGGIAINNGIMTGNTKNMATSAYQALIDGNRAARNRFFRFILVLVTFLLGCAVGVRLANLAALDVLWIASGFKLALLCWLFVPMAMEKPRT</sequence>
<protein>
    <recommendedName>
        <fullName evidence="4">DUF1275 domain-containing protein</fullName>
    </recommendedName>
</protein>
<evidence type="ECO:0000313" key="3">
    <source>
        <dbReference type="Proteomes" id="UP000051176"/>
    </source>
</evidence>
<dbReference type="EMBL" id="AZCZ01000002">
    <property type="protein sequence ID" value="KRK39535.1"/>
    <property type="molecule type" value="Genomic_DNA"/>
</dbReference>
<reference evidence="2 3" key="1">
    <citation type="journal article" date="2015" name="Genome Announc.">
        <title>Expanding the biotechnology potential of lactobacilli through comparative genomics of 213 strains and associated genera.</title>
        <authorList>
            <person name="Sun Z."/>
            <person name="Harris H.M."/>
            <person name="McCann A."/>
            <person name="Guo C."/>
            <person name="Argimon S."/>
            <person name="Zhang W."/>
            <person name="Yang X."/>
            <person name="Jeffery I.B."/>
            <person name="Cooney J.C."/>
            <person name="Kagawa T.F."/>
            <person name="Liu W."/>
            <person name="Song Y."/>
            <person name="Salvetti E."/>
            <person name="Wrobel A."/>
            <person name="Rasinkangas P."/>
            <person name="Parkhill J."/>
            <person name="Rea M.C."/>
            <person name="O'Sullivan O."/>
            <person name="Ritari J."/>
            <person name="Douillard F.P."/>
            <person name="Paul Ross R."/>
            <person name="Yang R."/>
            <person name="Briner A.E."/>
            <person name="Felis G.E."/>
            <person name="de Vos W.M."/>
            <person name="Barrangou R."/>
            <person name="Klaenhammer T.R."/>
            <person name="Caufield P.W."/>
            <person name="Cui Y."/>
            <person name="Zhang H."/>
            <person name="O'Toole P.W."/>
        </authorList>
    </citation>
    <scope>NUCLEOTIDE SEQUENCE [LARGE SCALE GENOMIC DNA]</scope>
    <source>
        <strain evidence="2 3">ATCC 53295</strain>
    </source>
</reference>
<keyword evidence="1" id="KW-1133">Transmembrane helix</keyword>
<evidence type="ECO:0000313" key="2">
    <source>
        <dbReference type="EMBL" id="KRK39535.1"/>
    </source>
</evidence>
<dbReference type="PANTHER" id="PTHR37314:SF4">
    <property type="entry name" value="UPF0700 TRANSMEMBRANE PROTEIN YOAK"/>
    <property type="match status" value="1"/>
</dbReference>
<dbReference type="AlphaFoldDB" id="A0A0R1GZC4"/>
<name>A0A0R1GZC4_9LACO</name>
<evidence type="ECO:0000256" key="1">
    <source>
        <dbReference type="SAM" id="Phobius"/>
    </source>
</evidence>
<dbReference type="InterPro" id="IPR010699">
    <property type="entry name" value="DUF1275"/>
</dbReference>
<organism evidence="2 3">
    <name type="scientific">Levilactobacillus parabrevis ATCC 53295</name>
    <dbReference type="NCBI Taxonomy" id="1267003"/>
    <lineage>
        <taxon>Bacteria</taxon>
        <taxon>Bacillati</taxon>
        <taxon>Bacillota</taxon>
        <taxon>Bacilli</taxon>
        <taxon>Lactobacillales</taxon>
        <taxon>Lactobacillaceae</taxon>
        <taxon>Levilactobacillus</taxon>
    </lineage>
</organism>
<dbReference type="eggNOG" id="COG3619">
    <property type="taxonomic scope" value="Bacteria"/>
</dbReference>
<keyword evidence="3" id="KW-1185">Reference proteome</keyword>
<dbReference type="Proteomes" id="UP000051176">
    <property type="component" value="Unassembled WGS sequence"/>
</dbReference>
<gene>
    <name evidence="2" type="ORF">FD07_GL000709</name>
</gene>
<feature type="transmembrane region" description="Helical" evidence="1">
    <location>
        <begin position="207"/>
        <end position="228"/>
    </location>
</feature>
<feature type="transmembrane region" description="Helical" evidence="1">
    <location>
        <begin position="123"/>
        <end position="140"/>
    </location>
</feature>
<accession>A0A0R1GZC4</accession>
<feature type="transmembrane region" description="Helical" evidence="1">
    <location>
        <begin position="99"/>
        <end position="117"/>
    </location>
</feature>
<dbReference type="PATRIC" id="fig|1267003.4.peg.754"/>
<evidence type="ECO:0008006" key="4">
    <source>
        <dbReference type="Google" id="ProtNLM"/>
    </source>
</evidence>
<dbReference type="PANTHER" id="PTHR37314">
    <property type="entry name" value="SLR0142 PROTEIN"/>
    <property type="match status" value="1"/>
</dbReference>
<feature type="transmembrane region" description="Helical" evidence="1">
    <location>
        <begin position="12"/>
        <end position="31"/>
    </location>
</feature>
<keyword evidence="1" id="KW-0812">Transmembrane</keyword>
<keyword evidence="1" id="KW-0472">Membrane</keyword>
<feature type="transmembrane region" description="Helical" evidence="1">
    <location>
        <begin position="179"/>
        <end position="201"/>
    </location>
</feature>
<proteinExistence type="predicted"/>
<feature type="transmembrane region" description="Helical" evidence="1">
    <location>
        <begin position="66"/>
        <end position="87"/>
    </location>
</feature>